<dbReference type="PANTHER" id="PTHR21198:SF3">
    <property type="entry name" value="GLUTAMATE RACEMASE"/>
    <property type="match status" value="1"/>
</dbReference>
<accession>A0A1T4U6J3</accession>
<evidence type="ECO:0000256" key="1">
    <source>
        <dbReference type="ARBA" id="ARBA00007847"/>
    </source>
</evidence>
<proteinExistence type="inferred from homology"/>
<dbReference type="InterPro" id="IPR015942">
    <property type="entry name" value="Asp/Glu/hydantoin_racemase"/>
</dbReference>
<protein>
    <submittedName>
        <fullName evidence="3">Aspartate racemase</fullName>
    </submittedName>
</protein>
<organism evidence="3 4">
    <name type="scientific">Chitinophaga eiseniae</name>
    <dbReference type="NCBI Taxonomy" id="634771"/>
    <lineage>
        <taxon>Bacteria</taxon>
        <taxon>Pseudomonadati</taxon>
        <taxon>Bacteroidota</taxon>
        <taxon>Chitinophagia</taxon>
        <taxon>Chitinophagales</taxon>
        <taxon>Chitinophagaceae</taxon>
        <taxon>Chitinophaga</taxon>
    </lineage>
</organism>
<dbReference type="RefSeq" id="WP_078673365.1">
    <property type="nucleotide sequence ID" value="NZ_FUWZ01000011.1"/>
</dbReference>
<dbReference type="Proteomes" id="UP000190367">
    <property type="component" value="Unassembled WGS sequence"/>
</dbReference>
<dbReference type="AlphaFoldDB" id="A0A1T4U6J3"/>
<evidence type="ECO:0000313" key="3">
    <source>
        <dbReference type="EMBL" id="SKA48303.1"/>
    </source>
</evidence>
<dbReference type="EMBL" id="FUWZ01000011">
    <property type="protein sequence ID" value="SKA48303.1"/>
    <property type="molecule type" value="Genomic_DNA"/>
</dbReference>
<dbReference type="NCBIfam" id="TIGR00035">
    <property type="entry name" value="asp_race"/>
    <property type="match status" value="1"/>
</dbReference>
<evidence type="ECO:0000256" key="2">
    <source>
        <dbReference type="ARBA" id="ARBA00023235"/>
    </source>
</evidence>
<reference evidence="4" key="1">
    <citation type="submission" date="2017-02" db="EMBL/GenBank/DDBJ databases">
        <authorList>
            <person name="Varghese N."/>
            <person name="Submissions S."/>
        </authorList>
    </citation>
    <scope>NUCLEOTIDE SEQUENCE [LARGE SCALE GENOMIC DNA]</scope>
    <source>
        <strain evidence="4">DSM 22224</strain>
    </source>
</reference>
<dbReference type="OrthoDB" id="9803739at2"/>
<dbReference type="STRING" id="634771.SAMN04488128_11116"/>
<gene>
    <name evidence="3" type="ORF">SAMN04488128_11116</name>
</gene>
<sequence length="257" mass="27871">MIGIVGGVGPLAGVDLFTKIIEETIVERDQEHVPVVLLSVPGTIPDRTEYLMGREPRNPALGIGTVLLQLGKMGARVAGIPCNTAHAPAIFNIVKQILRQSDSQLELLNMIELTADHLFEYYKGARVGILTTLGTYHAGVYRHTLTRKKIDVIELETAEMRNGVHNAIYDAGYGIKANPVQVSRKAEIILHDAAGELIKRGADIIVSGCSEISFTLTPRNFGNVKLIDPTRLLALALVKAIDPGKCRKAPSQPVARL</sequence>
<keyword evidence="2" id="KW-0413">Isomerase</keyword>
<comment type="similarity">
    <text evidence="1">Belongs to the aspartate/glutamate racemases family.</text>
</comment>
<dbReference type="GO" id="GO:0047661">
    <property type="term" value="F:amino-acid racemase activity"/>
    <property type="evidence" value="ECO:0007669"/>
    <property type="project" value="InterPro"/>
</dbReference>
<dbReference type="Gene3D" id="3.40.50.1860">
    <property type="match status" value="2"/>
</dbReference>
<keyword evidence="4" id="KW-1185">Reference proteome</keyword>
<evidence type="ECO:0000313" key="4">
    <source>
        <dbReference type="Proteomes" id="UP000190367"/>
    </source>
</evidence>
<name>A0A1T4U6J3_9BACT</name>
<dbReference type="PANTHER" id="PTHR21198">
    <property type="entry name" value="GLUTAMATE RACEMASE"/>
    <property type="match status" value="1"/>
</dbReference>
<dbReference type="InterPro" id="IPR001920">
    <property type="entry name" value="Asp/Glu_race"/>
</dbReference>
<dbReference type="Pfam" id="PF01177">
    <property type="entry name" value="Asp_Glu_race"/>
    <property type="match status" value="1"/>
</dbReference>
<dbReference type="SUPFAM" id="SSF53681">
    <property type="entry name" value="Aspartate/glutamate racemase"/>
    <property type="match status" value="2"/>
</dbReference>
<dbReference type="InterPro" id="IPR004380">
    <property type="entry name" value="Asp_race"/>
</dbReference>